<evidence type="ECO:0000313" key="2">
    <source>
        <dbReference type="EMBL" id="CAA0813356.1"/>
    </source>
</evidence>
<keyword evidence="3" id="KW-1185">Reference proteome</keyword>
<feature type="domain" description="Reverse transcriptase zinc-binding" evidence="1">
    <location>
        <begin position="11"/>
        <end position="96"/>
    </location>
</feature>
<dbReference type="EMBL" id="CACSLK010011313">
    <property type="protein sequence ID" value="CAA0813356.1"/>
    <property type="molecule type" value="Genomic_DNA"/>
</dbReference>
<dbReference type="GO" id="GO:0016740">
    <property type="term" value="F:transferase activity"/>
    <property type="evidence" value="ECO:0007669"/>
    <property type="project" value="UniProtKB-KW"/>
</dbReference>
<proteinExistence type="predicted"/>
<reference evidence="2" key="1">
    <citation type="submission" date="2019-12" db="EMBL/GenBank/DDBJ databases">
        <authorList>
            <person name="Scholes J."/>
        </authorList>
    </citation>
    <scope>NUCLEOTIDE SEQUENCE</scope>
</reference>
<name>A0A9N7MQE3_STRHE</name>
<keyword evidence="2" id="KW-0808">Transferase</keyword>
<organism evidence="2 3">
    <name type="scientific">Striga hermonthica</name>
    <name type="common">Purple witchweed</name>
    <name type="synonym">Buchnera hermonthica</name>
    <dbReference type="NCBI Taxonomy" id="68872"/>
    <lineage>
        <taxon>Eukaryota</taxon>
        <taxon>Viridiplantae</taxon>
        <taxon>Streptophyta</taxon>
        <taxon>Embryophyta</taxon>
        <taxon>Tracheophyta</taxon>
        <taxon>Spermatophyta</taxon>
        <taxon>Magnoliopsida</taxon>
        <taxon>eudicotyledons</taxon>
        <taxon>Gunneridae</taxon>
        <taxon>Pentapetalae</taxon>
        <taxon>asterids</taxon>
        <taxon>lamiids</taxon>
        <taxon>Lamiales</taxon>
        <taxon>Orobanchaceae</taxon>
        <taxon>Buchnereae</taxon>
        <taxon>Striga</taxon>
    </lineage>
</organism>
<sequence>MIWGYTPNGVFSTRTAYEVLTMRETDHNRLVWKAIWRAPVAQRVRHFLWLVKRDRLFTNMERVRRHMAEDAACVFCGQLESTVHVLGDCVKACKVWLRLVPRSCKLRFFSQDVNEWMWTNVVEYFVVGLENWGTTFPIVCWRLWAWRNMTIFLNKIVLLRRSWRIFKVE</sequence>
<dbReference type="AlphaFoldDB" id="A0A9N7MQE3"/>
<dbReference type="Pfam" id="PF13966">
    <property type="entry name" value="zf-RVT"/>
    <property type="match status" value="1"/>
</dbReference>
<dbReference type="Proteomes" id="UP001153555">
    <property type="component" value="Unassembled WGS sequence"/>
</dbReference>
<dbReference type="InterPro" id="IPR026960">
    <property type="entry name" value="RVT-Znf"/>
</dbReference>
<protein>
    <submittedName>
        <fullName evidence="2">Polynucleotidyl transferase- ribonuclease H-like superfamily protein</fullName>
    </submittedName>
</protein>
<evidence type="ECO:0000313" key="3">
    <source>
        <dbReference type="Proteomes" id="UP001153555"/>
    </source>
</evidence>
<comment type="caution">
    <text evidence="2">The sequence shown here is derived from an EMBL/GenBank/DDBJ whole genome shotgun (WGS) entry which is preliminary data.</text>
</comment>
<gene>
    <name evidence="2" type="ORF">SHERM_13915</name>
</gene>
<evidence type="ECO:0000259" key="1">
    <source>
        <dbReference type="Pfam" id="PF13966"/>
    </source>
</evidence>
<dbReference type="OrthoDB" id="1436613at2759"/>
<accession>A0A9N7MQE3</accession>